<feature type="domain" description="HTH psq-type" evidence="1">
    <location>
        <begin position="6"/>
        <end position="33"/>
    </location>
</feature>
<dbReference type="InterPro" id="IPR007889">
    <property type="entry name" value="HTH_Psq"/>
</dbReference>
<organism evidence="2 3">
    <name type="scientific">Deinococcus humi</name>
    <dbReference type="NCBI Taxonomy" id="662880"/>
    <lineage>
        <taxon>Bacteria</taxon>
        <taxon>Thermotogati</taxon>
        <taxon>Deinococcota</taxon>
        <taxon>Deinococci</taxon>
        <taxon>Deinococcales</taxon>
        <taxon>Deinococcaceae</taxon>
        <taxon>Deinococcus</taxon>
    </lineage>
</organism>
<keyword evidence="3" id="KW-1185">Reference proteome</keyword>
<evidence type="ECO:0000313" key="3">
    <source>
        <dbReference type="Proteomes" id="UP000552709"/>
    </source>
</evidence>
<reference evidence="2 3" key="1">
    <citation type="submission" date="2020-08" db="EMBL/GenBank/DDBJ databases">
        <title>Genomic Encyclopedia of Type Strains, Phase IV (KMG-IV): sequencing the most valuable type-strain genomes for metagenomic binning, comparative biology and taxonomic classification.</title>
        <authorList>
            <person name="Goeker M."/>
        </authorList>
    </citation>
    <scope>NUCLEOTIDE SEQUENCE [LARGE SCALE GENOMIC DNA]</scope>
    <source>
        <strain evidence="2 3">DSM 27939</strain>
    </source>
</reference>
<dbReference type="Pfam" id="PF04218">
    <property type="entry name" value="CENP-B_N"/>
    <property type="match status" value="1"/>
</dbReference>
<comment type="caution">
    <text evidence="2">The sequence shown here is derived from an EMBL/GenBank/DDBJ whole genome shotgun (WGS) entry which is preliminary data.</text>
</comment>
<accession>A0A7W8NGJ9</accession>
<evidence type="ECO:0000259" key="1">
    <source>
        <dbReference type="Pfam" id="PF04218"/>
    </source>
</evidence>
<evidence type="ECO:0000313" key="2">
    <source>
        <dbReference type="EMBL" id="MBB5364860.1"/>
    </source>
</evidence>
<gene>
    <name evidence="2" type="ORF">HNQ08_003973</name>
</gene>
<dbReference type="Proteomes" id="UP000552709">
    <property type="component" value="Unassembled WGS sequence"/>
</dbReference>
<dbReference type="GO" id="GO:0003677">
    <property type="term" value="F:DNA binding"/>
    <property type="evidence" value="ECO:0007669"/>
    <property type="project" value="InterPro"/>
</dbReference>
<proteinExistence type="predicted"/>
<sequence length="38" mass="4330">MKDLRQRAEKGESKASLARDFGITWDTVYPYLKTAPDA</sequence>
<name>A0A7W8NGJ9_9DEIO</name>
<dbReference type="EMBL" id="JACHFL010000013">
    <property type="protein sequence ID" value="MBB5364860.1"/>
    <property type="molecule type" value="Genomic_DNA"/>
</dbReference>
<dbReference type="AlphaFoldDB" id="A0A7W8NGJ9"/>
<protein>
    <recommendedName>
        <fullName evidence="1">HTH psq-type domain-containing protein</fullName>
    </recommendedName>
</protein>